<gene>
    <name evidence="1" type="ORF">G1C97_1967</name>
</gene>
<protein>
    <submittedName>
        <fullName evidence="1">Uncharacterized protein</fullName>
    </submittedName>
</protein>
<proteinExistence type="predicted"/>
<organism evidence="1 2">
    <name type="scientific">Bifidobacterium olomucense</name>
    <dbReference type="NCBI Taxonomy" id="2675324"/>
    <lineage>
        <taxon>Bacteria</taxon>
        <taxon>Bacillati</taxon>
        <taxon>Actinomycetota</taxon>
        <taxon>Actinomycetes</taxon>
        <taxon>Bifidobacteriales</taxon>
        <taxon>Bifidobacteriaceae</taxon>
        <taxon>Bifidobacterium</taxon>
    </lineage>
</organism>
<evidence type="ECO:0000313" key="1">
    <source>
        <dbReference type="EMBL" id="NMM99009.1"/>
    </source>
</evidence>
<evidence type="ECO:0000313" key="2">
    <source>
        <dbReference type="Proteomes" id="UP000543419"/>
    </source>
</evidence>
<dbReference type="AlphaFoldDB" id="A0A7Y0EZ13"/>
<keyword evidence="2" id="KW-1185">Reference proteome</keyword>
<reference evidence="1 2" key="1">
    <citation type="submission" date="2020-02" db="EMBL/GenBank/DDBJ databases">
        <title>Characterization of phylogenetic diversity of novel bifidobacterial species isolated in Czech ZOOs.</title>
        <authorList>
            <person name="Lugli G.A."/>
            <person name="Vera N.B."/>
            <person name="Ventura M."/>
        </authorList>
    </citation>
    <scope>NUCLEOTIDE SEQUENCE [LARGE SCALE GENOMIC DNA]</scope>
    <source>
        <strain evidence="1 2">DSM 109959</strain>
    </source>
</reference>
<comment type="caution">
    <text evidence="1">The sequence shown here is derived from an EMBL/GenBank/DDBJ whole genome shotgun (WGS) entry which is preliminary data.</text>
</comment>
<sequence length="118" mass="12577">MGVIVPSQPLVGQIGVAGSGNQPLVGQISGISAATEQPSHSWTVNSILSGSTVQRPATTQYDTQYDKKGCIPHDMEYSPKRTLQRQLPLVALPVLACCTMAARKSRLVAVFLRRGTSV</sequence>
<name>A0A7Y0EZ13_9BIFI</name>
<accession>A0A7Y0EZ13</accession>
<dbReference type="Proteomes" id="UP000543419">
    <property type="component" value="Unassembled WGS sequence"/>
</dbReference>
<dbReference type="EMBL" id="JAAIIG010000011">
    <property type="protein sequence ID" value="NMM99009.1"/>
    <property type="molecule type" value="Genomic_DNA"/>
</dbReference>